<dbReference type="Proteomes" id="UP000245838">
    <property type="component" value="Chromosome sggmmb4_Chromosome"/>
</dbReference>
<dbReference type="EMBL" id="LN854557">
    <property type="protein sequence ID" value="CRL44473.1"/>
    <property type="molecule type" value="Genomic_DNA"/>
</dbReference>
<feature type="region of interest" description="Disordered" evidence="1">
    <location>
        <begin position="1"/>
        <end position="23"/>
    </location>
</feature>
<evidence type="ECO:0000256" key="1">
    <source>
        <dbReference type="SAM" id="MobiDB-lite"/>
    </source>
</evidence>
<evidence type="ECO:0000313" key="3">
    <source>
        <dbReference type="Proteomes" id="UP000245838"/>
    </source>
</evidence>
<protein>
    <submittedName>
        <fullName evidence="2">Uncharacterized protein</fullName>
    </submittedName>
</protein>
<name>A0A193QH62_SODGM</name>
<sequence>MKPLHEKCKQKHHRPPDYPGGLEDIAQRNAAFGKRLVEEFRKLKERRHD</sequence>
<reference evidence="2 3" key="1">
    <citation type="submission" date="2015-05" db="EMBL/GenBank/DDBJ databases">
        <authorList>
            <person name="Goodhead I."/>
        </authorList>
    </citation>
    <scope>NUCLEOTIDE SEQUENCE [LARGE SCALE GENOMIC DNA]</scope>
    <source>
        <strain evidence="3">morsitans</strain>
    </source>
</reference>
<accession>A0A193QH62</accession>
<dbReference type="AlphaFoldDB" id="A0A193QH62"/>
<gene>
    <name evidence="2" type="ORF">SGGMMB4_01601</name>
</gene>
<evidence type="ECO:0000313" key="2">
    <source>
        <dbReference type="EMBL" id="CRL44473.1"/>
    </source>
</evidence>
<proteinExistence type="predicted"/>
<dbReference type="RefSeq" id="WP_166506457.1">
    <property type="nucleotide sequence ID" value="NZ_LN854557.1"/>
</dbReference>
<organism evidence="2 3">
    <name type="scientific">Sodalis glossinidius (strain morsitans)</name>
    <dbReference type="NCBI Taxonomy" id="343509"/>
    <lineage>
        <taxon>Bacteria</taxon>
        <taxon>Pseudomonadati</taxon>
        <taxon>Pseudomonadota</taxon>
        <taxon>Gammaproteobacteria</taxon>
        <taxon>Enterobacterales</taxon>
        <taxon>Bruguierivoracaceae</taxon>
        <taxon>Sodalis</taxon>
    </lineage>
</organism>